<feature type="compositionally biased region" description="Low complexity" evidence="3">
    <location>
        <begin position="763"/>
        <end position="798"/>
    </location>
</feature>
<accession>A0A8S9HCS0</accession>
<feature type="region of interest" description="Disordered" evidence="3">
    <location>
        <begin position="599"/>
        <end position="677"/>
    </location>
</feature>
<dbReference type="GO" id="GO:0005634">
    <property type="term" value="C:nucleus"/>
    <property type="evidence" value="ECO:0007669"/>
    <property type="project" value="UniProtKB-SubCell"/>
</dbReference>
<dbReference type="GO" id="GO:0031490">
    <property type="term" value="F:chromatin DNA binding"/>
    <property type="evidence" value="ECO:0007669"/>
    <property type="project" value="InterPro"/>
</dbReference>
<sequence>MGHSIKALALTSISPFPLFFRPLVSFAVKGTLDTHLMGPSCPNGEPAIDTLDWRTQLQSDARESIVNMITEALKKQHLPFSGPEGVNEHSKIASRFEDKVFNTAANLNDYLRKISLEVLTIENTVKNAAEPTTPLNSSAGKANVDVGSLMDNNSLRPSYLPNREPAVDTGDWRTQLPPATRRMIVNNITDTLVKHHSGTERTNELRGFAARLEENIFNTADHQIDYLRQISANISLLAASNSLPLDLGNLGINRGDWRNQHPPGSRQKNVNKLQLYQSQRTLPEMPSSLVDSTAQMESANGVDWQEEVYQKIRTINEKYLAELHDIYQRASAKLEQQYSLPQQQRLKEFEKLKQFKIMLERMIRFLLISKSNIMPALKDNVAFYETQIISFLNRHRPRKPVQQGQLPQPQMQPVKQQSSQNGNLAINTVDWRTLHPPASRQKNVNTLLETLKKHVPYSGQEGIEELMRIAVSFEELIFNTAKNQNILKDAEYGRGKLSQFGGEHLMDNNNWRLSIPNGESAAMNNGEWRKQLPPDSRQKIVNKIMETLSRHLPSSGPEGINDLRRIAARFEEKIFSVAVNQTDYLRKISMKMLTMETKSQNAAGSSSTTPDANNTTSTDSIPNNQGQLLPGTLPNNQSQAPQPLMSQTIQSNTASGITGSTGLPSSMPPVSSIANNNSVVNQNSSMQNVAGLLQDSSGQHGLSSNMLSGSQRQMLGRPPHTMSSQQQQPQGAQYLYQQQQLLRQNFQAGNVPNPNSLLPTHIQQQQQQNVLQPNQMHSSQQPASTTSATQPSAVSSAPIQGLHTNQQSSPQMSSQQTTSQTILRQQQSSLLRQHPQSQQSSGIHQQQTSLPQQSISPQQQAQMMRQQAASGSGIQQKQMMGQHVLGDMQHQHQQRLLNQQNNVMNMQQQQKQHPPAQQQLMSQQNSLQATTQQPLGTQSNVAGLQQPHQQLLSSQVGNSSLQTNQQSLHMLSQPTAALQRTHQAGHGLYPSQGQQSQNQPAQQQMVPLQSHRQQLQQPNLVQQDVQQRLLSSGQVTGSLLPPQNLVDQQRQLYQSQRTLLEMPSSSLDSTAQTESGNAVDWQEEVFQKIKTMKDAYLPDITEIYQRVIAKLQQMDSLPQQQRSEQFEKLKQFKTMLERMMQFLSVSKSSIMPPLKNKVAIYEKQIIDFVTAHRPRKPVQQGQLPQSQMQPMQQQSSQNGNHSHDGQANPQMQSMSMPRAQQSSLENVQNNVLSSRPGASAPQQNIHSSVPASSLESGQGNALNNGQQLKPGSQLPVTPPQLLPGSSPQMTQQHSSPQIDQKNMMSSVNKMGTPVQPANSPFVVPSPATPVAPSPMQVDSEKPSGASSLSMGNTARQQATGVQGVVQSIAFGTPGISASPLLQEFTSPEGNNLNPLTSTFGKPSATELPIERLIRAVKSISPQSLSSAVSDIGSVVSMVDRIAGSAPGNGSRASVGEDFVAKTKCRLQARNFMAQEGMTPTKKMKRHATAMPLSVYSLGGSVGDNCKQFACSETSDLESTATSVGKKARTESPIQPLRLLVPCSYPNGSPSLLDKLPVETSKENEDLSSKAVARFNILLRSLSQPMSLKDIATTWDACARTVICEYAQQFGGGTFSSKYSTWEKFVAAS</sequence>
<evidence type="ECO:0000256" key="3">
    <source>
        <dbReference type="SAM" id="MobiDB-lite"/>
    </source>
</evidence>
<gene>
    <name evidence="5" type="ORF">F2Q68_00013491</name>
</gene>
<comment type="subcellular location">
    <subcellularLocation>
        <location evidence="1">Nucleus</location>
    </subcellularLocation>
</comment>
<feature type="compositionally biased region" description="Polar residues" evidence="3">
    <location>
        <begin position="1205"/>
        <end position="1233"/>
    </location>
</feature>
<feature type="region of interest" description="Disordered" evidence="3">
    <location>
        <begin position="976"/>
        <end position="1016"/>
    </location>
</feature>
<feature type="domain" description="Mediator complex subunit 15 KIX" evidence="4">
    <location>
        <begin position="526"/>
        <end position="605"/>
    </location>
</feature>
<feature type="compositionally biased region" description="Low complexity" evidence="3">
    <location>
        <begin position="990"/>
        <end position="1016"/>
    </location>
</feature>
<dbReference type="InterPro" id="IPR044661">
    <property type="entry name" value="MED15a/b/c-like"/>
</dbReference>
<evidence type="ECO:0000313" key="5">
    <source>
        <dbReference type="EMBL" id="KAF2556325.1"/>
    </source>
</evidence>
<dbReference type="PANTHER" id="PTHR33137:SF25">
    <property type="entry name" value="MEDIATOR COMPLEX SUBUNIT 15 KIX DOMAIN-CONTAINING PROTEIN"/>
    <property type="match status" value="1"/>
</dbReference>
<comment type="caution">
    <text evidence="5">The sequence shown here is derived from an EMBL/GenBank/DDBJ whole genome shotgun (WGS) entry which is preliminary data.</text>
</comment>
<feature type="domain" description="Mediator complex subunit 15 KIX" evidence="4">
    <location>
        <begin position="169"/>
        <end position="235"/>
    </location>
</feature>
<evidence type="ECO:0000313" key="6">
    <source>
        <dbReference type="Proteomes" id="UP000712281"/>
    </source>
</evidence>
<feature type="region of interest" description="Disordered" evidence="3">
    <location>
        <begin position="695"/>
        <end position="732"/>
    </location>
</feature>
<feature type="compositionally biased region" description="Polar residues" evidence="3">
    <location>
        <begin position="748"/>
        <end position="762"/>
    </location>
</feature>
<feature type="compositionally biased region" description="Polar residues" evidence="3">
    <location>
        <begin position="1240"/>
        <end position="1270"/>
    </location>
</feature>
<dbReference type="EMBL" id="QGKW02001940">
    <property type="protein sequence ID" value="KAF2556325.1"/>
    <property type="molecule type" value="Genomic_DNA"/>
</dbReference>
<feature type="compositionally biased region" description="Low complexity" evidence="3">
    <location>
        <begin position="905"/>
        <end position="929"/>
    </location>
</feature>
<dbReference type="InterPro" id="IPR036529">
    <property type="entry name" value="KIX_dom_sf"/>
</dbReference>
<feature type="region of interest" description="Disordered" evidence="3">
    <location>
        <begin position="1173"/>
        <end position="1351"/>
    </location>
</feature>
<reference evidence="5" key="1">
    <citation type="submission" date="2019-12" db="EMBL/GenBank/DDBJ databases">
        <title>Genome sequencing and annotation of Brassica cretica.</title>
        <authorList>
            <person name="Studholme D.J."/>
            <person name="Sarris P.F."/>
        </authorList>
    </citation>
    <scope>NUCLEOTIDE SEQUENCE</scope>
    <source>
        <strain evidence="5">PFS-001/15</strain>
        <tissue evidence="5">Leaf</tissue>
    </source>
</reference>
<feature type="region of interest" description="Disordered" evidence="3">
    <location>
        <begin position="155"/>
        <end position="174"/>
    </location>
</feature>
<dbReference type="FunFam" id="1.10.246.20:FF:000003">
    <property type="entry name" value="Mediator of RNA polymerase II transcription subunit 15a"/>
    <property type="match status" value="2"/>
</dbReference>
<feature type="compositionally biased region" description="Low complexity" evidence="3">
    <location>
        <begin position="806"/>
        <end position="869"/>
    </location>
</feature>
<name>A0A8S9HCS0_BRACR</name>
<protein>
    <recommendedName>
        <fullName evidence="4">Mediator complex subunit 15 KIX domain-containing protein</fullName>
    </recommendedName>
</protein>
<organism evidence="5 6">
    <name type="scientific">Brassica cretica</name>
    <name type="common">Mustard</name>
    <dbReference type="NCBI Taxonomy" id="69181"/>
    <lineage>
        <taxon>Eukaryota</taxon>
        <taxon>Viridiplantae</taxon>
        <taxon>Streptophyta</taxon>
        <taxon>Embryophyta</taxon>
        <taxon>Tracheophyta</taxon>
        <taxon>Spermatophyta</taxon>
        <taxon>Magnoliopsida</taxon>
        <taxon>eudicotyledons</taxon>
        <taxon>Gunneridae</taxon>
        <taxon>Pentapetalae</taxon>
        <taxon>rosids</taxon>
        <taxon>malvids</taxon>
        <taxon>Brassicales</taxon>
        <taxon>Brassicaceae</taxon>
        <taxon>Brassiceae</taxon>
        <taxon>Brassica</taxon>
    </lineage>
</organism>
<feature type="compositionally biased region" description="Polar residues" evidence="3">
    <location>
        <begin position="599"/>
        <end position="664"/>
    </location>
</feature>
<dbReference type="PANTHER" id="PTHR33137">
    <property type="entry name" value="MEDIATOR OF RNA POLYMERASE II TRANSCRIPTION SUBUNIT 15A-RELATED"/>
    <property type="match status" value="1"/>
</dbReference>
<feature type="region of interest" description="Disordered" evidence="3">
    <location>
        <begin position="748"/>
        <end position="876"/>
    </location>
</feature>
<evidence type="ECO:0000256" key="2">
    <source>
        <dbReference type="ARBA" id="ARBA00023242"/>
    </source>
</evidence>
<feature type="domain" description="Mediator complex subunit 15 KIX" evidence="4">
    <location>
        <begin position="429"/>
        <end position="485"/>
    </location>
</feature>
<feature type="compositionally biased region" description="Polar residues" evidence="3">
    <location>
        <begin position="695"/>
        <end position="713"/>
    </location>
</feature>
<proteinExistence type="predicted"/>
<feature type="compositionally biased region" description="Low complexity" evidence="3">
    <location>
        <begin position="400"/>
        <end position="413"/>
    </location>
</feature>
<evidence type="ECO:0000259" key="4">
    <source>
        <dbReference type="Pfam" id="PF16987"/>
    </source>
</evidence>
<feature type="region of interest" description="Disordered" evidence="3">
    <location>
        <begin position="399"/>
        <end position="419"/>
    </location>
</feature>
<dbReference type="Proteomes" id="UP000712281">
    <property type="component" value="Unassembled WGS sequence"/>
</dbReference>
<dbReference type="Gene3D" id="1.10.246.20">
    <property type="entry name" value="Coactivator CBP, KIX domain"/>
    <property type="match status" value="4"/>
</dbReference>
<keyword evidence="2" id="KW-0539">Nucleus</keyword>
<evidence type="ECO:0000256" key="1">
    <source>
        <dbReference type="ARBA" id="ARBA00004123"/>
    </source>
</evidence>
<feature type="compositionally biased region" description="Polar residues" evidence="3">
    <location>
        <begin position="1283"/>
        <end position="1309"/>
    </location>
</feature>
<feature type="compositionally biased region" description="Low complexity" evidence="3">
    <location>
        <begin position="1179"/>
        <end position="1197"/>
    </location>
</feature>
<dbReference type="GO" id="GO:0003713">
    <property type="term" value="F:transcription coactivator activity"/>
    <property type="evidence" value="ECO:0007669"/>
    <property type="project" value="InterPro"/>
</dbReference>
<feature type="domain" description="Mediator complex subunit 15 KIX" evidence="4">
    <location>
        <begin position="52"/>
        <end position="130"/>
    </location>
</feature>
<dbReference type="Pfam" id="PF16987">
    <property type="entry name" value="KIX_2"/>
    <property type="match status" value="4"/>
</dbReference>
<dbReference type="InterPro" id="IPR036546">
    <property type="entry name" value="MED15_KIX"/>
</dbReference>
<feature type="region of interest" description="Disordered" evidence="3">
    <location>
        <begin position="905"/>
        <end position="933"/>
    </location>
</feature>